<proteinExistence type="inferred from homology"/>
<dbReference type="InterPro" id="IPR007803">
    <property type="entry name" value="Asp/Arg/Pro-Hydrxlase"/>
</dbReference>
<sequence length="311" mass="36177">MRRRKTTSTPSYHGDEKDEIKSKGSGRESRLVVYGIAICVLYVLAPLGPHIMRALPLLLSGRKHEFSTIFRYDIPWAWAKDAHREVFPEMTPTSLGSNFDIIIQEYDAYRKLYGEATSFADIDKKYQGFKDKEPWGSQFLRVYGVDTCYADYFPKTMELFNHWEYEATSIMISRLAPGQTLPAHLGPTKLVLRHLMVLKADFEPEPSAIHIGPCYTKPQSCELKKYPWEKEGQERVFDDSFWHMADNPTHKERIALFTDVKREMKGWREQLIYDLIMYVIRVSTFEPKHSIVENTNRFCEAAKRKQSGQSS</sequence>
<reference evidence="5 6" key="1">
    <citation type="journal article" date="2015" name="Plant Cell">
        <title>Oil accumulation by the oleaginous diatom Fistulifera solaris as revealed by the genome and transcriptome.</title>
        <authorList>
            <person name="Tanaka T."/>
            <person name="Maeda Y."/>
            <person name="Veluchamy A."/>
            <person name="Tanaka M."/>
            <person name="Abida H."/>
            <person name="Marechal E."/>
            <person name="Bowler C."/>
            <person name="Muto M."/>
            <person name="Sunaga Y."/>
            <person name="Tanaka M."/>
            <person name="Yoshino T."/>
            <person name="Taniguchi T."/>
            <person name="Fukuda Y."/>
            <person name="Nemoto M."/>
            <person name="Matsumoto M."/>
            <person name="Wong P.S."/>
            <person name="Aburatani S."/>
            <person name="Fujibuchi W."/>
        </authorList>
    </citation>
    <scope>NUCLEOTIDE SEQUENCE [LARGE SCALE GENOMIC DNA]</scope>
    <source>
        <strain evidence="5 6">JPCC DA0580</strain>
    </source>
</reference>
<dbReference type="Gene3D" id="2.60.120.330">
    <property type="entry name" value="B-lactam Antibiotic, Isopenicillin N Synthase, Chain"/>
    <property type="match status" value="1"/>
</dbReference>
<keyword evidence="3" id="KW-0472">Membrane</keyword>
<dbReference type="Pfam" id="PF05118">
    <property type="entry name" value="Asp_Arg_Hydrox"/>
    <property type="match status" value="1"/>
</dbReference>
<comment type="caution">
    <text evidence="5">The sequence shown here is derived from an EMBL/GenBank/DDBJ whole genome shotgun (WGS) entry which is preliminary data.</text>
</comment>
<evidence type="ECO:0000256" key="2">
    <source>
        <dbReference type="SAM" id="MobiDB-lite"/>
    </source>
</evidence>
<comment type="similarity">
    <text evidence="1">Belongs to the aspartyl/asparaginyl beta-hydroxylase family.</text>
</comment>
<evidence type="ECO:0000256" key="3">
    <source>
        <dbReference type="SAM" id="Phobius"/>
    </source>
</evidence>
<protein>
    <recommendedName>
        <fullName evidence="4">Aspartyl/asparaginy/proline hydroxylase domain-containing protein</fullName>
    </recommendedName>
</protein>
<keyword evidence="3" id="KW-1133">Transmembrane helix</keyword>
<dbReference type="AlphaFoldDB" id="A0A1Z5JHN8"/>
<feature type="domain" description="Aspartyl/asparaginy/proline hydroxylase" evidence="4">
    <location>
        <begin position="97"/>
        <end position="262"/>
    </location>
</feature>
<feature type="compositionally biased region" description="Basic and acidic residues" evidence="2">
    <location>
        <begin position="13"/>
        <end position="23"/>
    </location>
</feature>
<name>A0A1Z5JHN8_FISSO</name>
<evidence type="ECO:0000256" key="1">
    <source>
        <dbReference type="ARBA" id="ARBA00007730"/>
    </source>
</evidence>
<keyword evidence="3" id="KW-0812">Transmembrane</keyword>
<feature type="region of interest" description="Disordered" evidence="2">
    <location>
        <begin position="1"/>
        <end position="23"/>
    </location>
</feature>
<gene>
    <name evidence="5" type="ORF">FisN_17Hh228</name>
</gene>
<evidence type="ECO:0000259" key="4">
    <source>
        <dbReference type="Pfam" id="PF05118"/>
    </source>
</evidence>
<feature type="transmembrane region" description="Helical" evidence="3">
    <location>
        <begin position="31"/>
        <end position="52"/>
    </location>
</feature>
<organism evidence="5 6">
    <name type="scientific">Fistulifera solaris</name>
    <name type="common">Oleaginous diatom</name>
    <dbReference type="NCBI Taxonomy" id="1519565"/>
    <lineage>
        <taxon>Eukaryota</taxon>
        <taxon>Sar</taxon>
        <taxon>Stramenopiles</taxon>
        <taxon>Ochrophyta</taxon>
        <taxon>Bacillariophyta</taxon>
        <taxon>Bacillariophyceae</taxon>
        <taxon>Bacillariophycidae</taxon>
        <taxon>Naviculales</taxon>
        <taxon>Naviculaceae</taxon>
        <taxon>Fistulifera</taxon>
    </lineage>
</organism>
<dbReference type="InParanoid" id="A0A1Z5JHN8"/>
<evidence type="ECO:0000313" key="5">
    <source>
        <dbReference type="EMBL" id="GAX13288.1"/>
    </source>
</evidence>
<dbReference type="InterPro" id="IPR027443">
    <property type="entry name" value="IPNS-like_sf"/>
</dbReference>
<evidence type="ECO:0000313" key="6">
    <source>
        <dbReference type="Proteomes" id="UP000198406"/>
    </source>
</evidence>
<dbReference type="EMBL" id="BDSP01000061">
    <property type="protein sequence ID" value="GAX13288.1"/>
    <property type="molecule type" value="Genomic_DNA"/>
</dbReference>
<dbReference type="Proteomes" id="UP000198406">
    <property type="component" value="Unassembled WGS sequence"/>
</dbReference>
<accession>A0A1Z5JHN8</accession>
<keyword evidence="6" id="KW-1185">Reference proteome</keyword>
<dbReference type="OrthoDB" id="438431at2759"/>